<reference evidence="1" key="1">
    <citation type="submission" date="2021-02" db="EMBL/GenBank/DDBJ databases">
        <authorList>
            <person name="Nowell W R."/>
        </authorList>
    </citation>
    <scope>NUCLEOTIDE SEQUENCE</scope>
</reference>
<feature type="non-terminal residue" evidence="1">
    <location>
        <position position="1"/>
    </location>
</feature>
<dbReference type="GO" id="GO:0048038">
    <property type="term" value="F:quinone binding"/>
    <property type="evidence" value="ECO:0007669"/>
    <property type="project" value="InterPro"/>
</dbReference>
<proteinExistence type="predicted"/>
<evidence type="ECO:0000313" key="2">
    <source>
        <dbReference type="Proteomes" id="UP000676336"/>
    </source>
</evidence>
<evidence type="ECO:0000313" key="1">
    <source>
        <dbReference type="EMBL" id="CAF4578041.1"/>
    </source>
</evidence>
<dbReference type="GO" id="GO:0009308">
    <property type="term" value="P:amine metabolic process"/>
    <property type="evidence" value="ECO:0007669"/>
    <property type="project" value="InterPro"/>
</dbReference>
<dbReference type="AlphaFoldDB" id="A0A8S2YPK0"/>
<sequence length="54" mass="6329">EVIRIDQYEHYPLPPLNCNYSSDRVTDTRQDIRPLEIIQPEGPSFQVNGNQVSW</sequence>
<comment type="caution">
    <text evidence="1">The sequence shown here is derived from an EMBL/GenBank/DDBJ whole genome shotgun (WGS) entry which is preliminary data.</text>
</comment>
<dbReference type="GO" id="GO:0008131">
    <property type="term" value="F:primary methylamine oxidase activity"/>
    <property type="evidence" value="ECO:0007669"/>
    <property type="project" value="InterPro"/>
</dbReference>
<dbReference type="GO" id="GO:0005507">
    <property type="term" value="F:copper ion binding"/>
    <property type="evidence" value="ECO:0007669"/>
    <property type="project" value="InterPro"/>
</dbReference>
<dbReference type="Proteomes" id="UP000676336">
    <property type="component" value="Unassembled WGS sequence"/>
</dbReference>
<dbReference type="InterPro" id="IPR036460">
    <property type="entry name" value="Cu_amine_oxidase_C_sf"/>
</dbReference>
<accession>A0A8S2YPK0</accession>
<evidence type="ECO:0008006" key="3">
    <source>
        <dbReference type="Google" id="ProtNLM"/>
    </source>
</evidence>
<dbReference type="EMBL" id="CAJOBI010098849">
    <property type="protein sequence ID" value="CAF4578041.1"/>
    <property type="molecule type" value="Genomic_DNA"/>
</dbReference>
<name>A0A8S2YPK0_9BILA</name>
<gene>
    <name evidence="1" type="ORF">SMN809_LOCUS38153</name>
</gene>
<feature type="non-terminal residue" evidence="1">
    <location>
        <position position="54"/>
    </location>
</feature>
<dbReference type="Gene3D" id="2.70.98.20">
    <property type="entry name" value="Copper amine oxidase, catalytic domain"/>
    <property type="match status" value="1"/>
</dbReference>
<dbReference type="SUPFAM" id="SSF49998">
    <property type="entry name" value="Amine oxidase catalytic domain"/>
    <property type="match status" value="1"/>
</dbReference>
<protein>
    <recommendedName>
        <fullName evidence="3">Amine oxidase</fullName>
    </recommendedName>
</protein>
<organism evidence="1 2">
    <name type="scientific">Rotaria magnacalcarata</name>
    <dbReference type="NCBI Taxonomy" id="392030"/>
    <lineage>
        <taxon>Eukaryota</taxon>
        <taxon>Metazoa</taxon>
        <taxon>Spiralia</taxon>
        <taxon>Gnathifera</taxon>
        <taxon>Rotifera</taxon>
        <taxon>Eurotatoria</taxon>
        <taxon>Bdelloidea</taxon>
        <taxon>Philodinida</taxon>
        <taxon>Philodinidae</taxon>
        <taxon>Rotaria</taxon>
    </lineage>
</organism>